<dbReference type="Proteomes" id="UP000181951">
    <property type="component" value="Unassembled WGS sequence"/>
</dbReference>
<evidence type="ECO:0000313" key="4">
    <source>
        <dbReference type="Proteomes" id="UP000181951"/>
    </source>
</evidence>
<dbReference type="EMBL" id="FODD01000002">
    <property type="protein sequence ID" value="SEN16140.1"/>
    <property type="molecule type" value="Genomic_DNA"/>
</dbReference>
<dbReference type="RefSeq" id="WP_177226046.1">
    <property type="nucleotide sequence ID" value="NZ_FODD01000002.1"/>
</dbReference>
<feature type="compositionally biased region" description="Low complexity" evidence="1">
    <location>
        <begin position="34"/>
        <end position="56"/>
    </location>
</feature>
<feature type="compositionally biased region" description="Basic and acidic residues" evidence="1">
    <location>
        <begin position="1"/>
        <end position="10"/>
    </location>
</feature>
<feature type="compositionally biased region" description="Low complexity" evidence="1">
    <location>
        <begin position="222"/>
        <end position="234"/>
    </location>
</feature>
<proteinExistence type="predicted"/>
<organism evidence="3 4">
    <name type="scientific">Actinacidiphila rubida</name>
    <dbReference type="NCBI Taxonomy" id="310780"/>
    <lineage>
        <taxon>Bacteria</taxon>
        <taxon>Bacillati</taxon>
        <taxon>Actinomycetota</taxon>
        <taxon>Actinomycetes</taxon>
        <taxon>Kitasatosporales</taxon>
        <taxon>Streptomycetaceae</taxon>
        <taxon>Actinacidiphila</taxon>
    </lineage>
</organism>
<protein>
    <submittedName>
        <fullName evidence="3">Uncharacterized protein</fullName>
    </submittedName>
</protein>
<feature type="region of interest" description="Disordered" evidence="1">
    <location>
        <begin position="1"/>
        <end position="57"/>
    </location>
</feature>
<keyword evidence="2" id="KW-0472">Membrane</keyword>
<evidence type="ECO:0000256" key="2">
    <source>
        <dbReference type="SAM" id="Phobius"/>
    </source>
</evidence>
<feature type="compositionally biased region" description="Basic and acidic residues" evidence="1">
    <location>
        <begin position="210"/>
        <end position="221"/>
    </location>
</feature>
<gene>
    <name evidence="3" type="ORF">SAMN05216267_100288</name>
</gene>
<evidence type="ECO:0000256" key="1">
    <source>
        <dbReference type="SAM" id="MobiDB-lite"/>
    </source>
</evidence>
<evidence type="ECO:0000313" key="3">
    <source>
        <dbReference type="EMBL" id="SEN16140.1"/>
    </source>
</evidence>
<keyword evidence="2" id="KW-1133">Transmembrane helix</keyword>
<dbReference type="AlphaFoldDB" id="A0A1H8E9R8"/>
<accession>A0A1H8E9R8</accession>
<reference evidence="3 4" key="1">
    <citation type="submission" date="2016-10" db="EMBL/GenBank/DDBJ databases">
        <authorList>
            <person name="de Groot N.N."/>
        </authorList>
    </citation>
    <scope>NUCLEOTIDE SEQUENCE [LARGE SCALE GENOMIC DNA]</scope>
    <source>
        <strain evidence="3 4">CGMCC 4.2026</strain>
    </source>
</reference>
<sequence length="243" mass="24632">MNGSDAREAAAGDAGRSPARRALELPGVLGNQEGATAPRRPAPGTRAARGGSAPGSVRHSVRTLVGVAATAVVLLGIADGVAAAALGLAVAVSAGLCVARHVAGTGARDGGRRRPARLLGSTEPGLGGWPWLVHNVLGADGHAYFAPRLRPQLQRLFDARLGARHGTDLHGAPERARALIGDELWPWIDPSQPPPRPAIPHEVLRALLDRLDALGDPERDASAPASPGPAARGTAPGGGSTPS</sequence>
<keyword evidence="2" id="KW-0812">Transmembrane</keyword>
<feature type="region of interest" description="Disordered" evidence="1">
    <location>
        <begin position="210"/>
        <end position="243"/>
    </location>
</feature>
<keyword evidence="4" id="KW-1185">Reference proteome</keyword>
<name>A0A1H8E9R8_9ACTN</name>
<feature type="transmembrane region" description="Helical" evidence="2">
    <location>
        <begin position="61"/>
        <end position="78"/>
    </location>
</feature>